<gene>
    <name evidence="1" type="ordered locus">UWK_01385</name>
</gene>
<evidence type="ECO:0000313" key="1">
    <source>
        <dbReference type="EMBL" id="AGF77945.1"/>
    </source>
</evidence>
<name>M1PE21_DESSD</name>
<dbReference type="InterPro" id="IPR022148">
    <property type="entry name" value="CopG_antitoxin"/>
</dbReference>
<dbReference type="EMBL" id="CP003985">
    <property type="protein sequence ID" value="AGF77945.1"/>
    <property type="molecule type" value="Genomic_DNA"/>
</dbReference>
<proteinExistence type="predicted"/>
<protein>
    <recommendedName>
        <fullName evidence="3">Antitoxin</fullName>
    </recommendedName>
</protein>
<reference evidence="2" key="1">
    <citation type="journal article" date="2013" name="Stand. Genomic Sci.">
        <title>Complete genome sequence of Desulfocapsa sulfexigens, a marine deltaproteobacterium specialized in disproportionating inorganic sulfur compounds.</title>
        <authorList>
            <person name="Finster K.W."/>
            <person name="Kjeldsen K.U."/>
            <person name="Kube M."/>
            <person name="Reinhardt R."/>
            <person name="Mussmann M."/>
            <person name="Amann R."/>
            <person name="Schreiber L."/>
        </authorList>
    </citation>
    <scope>NUCLEOTIDE SEQUENCE [LARGE SCALE GENOMIC DNA]</scope>
    <source>
        <strain evidence="2">DSM 10523 / SB164P1</strain>
    </source>
</reference>
<dbReference type="Pfam" id="PF12441">
    <property type="entry name" value="CopG_antitoxin"/>
    <property type="match status" value="1"/>
</dbReference>
<evidence type="ECO:0000313" key="2">
    <source>
        <dbReference type="Proteomes" id="UP000011721"/>
    </source>
</evidence>
<dbReference type="Proteomes" id="UP000011721">
    <property type="component" value="Chromosome"/>
</dbReference>
<keyword evidence="2" id="KW-1185">Reference proteome</keyword>
<dbReference type="RefSeq" id="WP_015403636.1">
    <property type="nucleotide sequence ID" value="NC_020304.1"/>
</dbReference>
<dbReference type="HOGENOM" id="CLU_171731_0_0_7"/>
<dbReference type="eggNOG" id="COG5304">
    <property type="taxonomic scope" value="Bacteria"/>
</dbReference>
<evidence type="ECO:0008006" key="3">
    <source>
        <dbReference type="Google" id="ProtNLM"/>
    </source>
</evidence>
<organism evidence="1 2">
    <name type="scientific">Desulfocapsa sulfexigens (strain DSM 10523 / SB164P1)</name>
    <dbReference type="NCBI Taxonomy" id="1167006"/>
    <lineage>
        <taxon>Bacteria</taxon>
        <taxon>Pseudomonadati</taxon>
        <taxon>Thermodesulfobacteriota</taxon>
        <taxon>Desulfobulbia</taxon>
        <taxon>Desulfobulbales</taxon>
        <taxon>Desulfocapsaceae</taxon>
        <taxon>Desulfocapsa</taxon>
    </lineage>
</organism>
<dbReference type="AlphaFoldDB" id="M1PE21"/>
<dbReference type="STRING" id="1167006.UWK_01385"/>
<dbReference type="OrthoDB" id="595481at2"/>
<dbReference type="KEGG" id="dsf:UWK_01385"/>
<accession>M1PE21</accession>
<sequence>MTKKKEKNKLDVYEQEILDRYESGKMEKSPVSESLITAALATMRKNKNINIRISENDLESIKLQAAREGLPYQTLIGSLIHKYATGSLKEVH</sequence>